<dbReference type="Proteomes" id="UP000183758">
    <property type="component" value="Unassembled WGS sequence"/>
</dbReference>
<organism evidence="1 2">
    <name type="scientific">Candidatus Roizmanbacteria bacterium CG2_30_33_16</name>
    <dbReference type="NCBI Taxonomy" id="1805340"/>
    <lineage>
        <taxon>Bacteria</taxon>
        <taxon>Candidatus Roizmaniibacteriota</taxon>
    </lineage>
</organism>
<proteinExistence type="predicted"/>
<dbReference type="EMBL" id="MNZM01000101">
    <property type="protein sequence ID" value="OIP82879.1"/>
    <property type="molecule type" value="Genomic_DNA"/>
</dbReference>
<gene>
    <name evidence="1" type="ORF">AUK04_04070</name>
</gene>
<accession>A0A1J5HPT1</accession>
<reference evidence="1 2" key="1">
    <citation type="journal article" date="2016" name="Environ. Microbiol.">
        <title>Genomic resolution of a cold subsurface aquifer community provides metabolic insights for novel microbes adapted to high CO concentrations.</title>
        <authorList>
            <person name="Probst A.J."/>
            <person name="Castelle C.J."/>
            <person name="Singh A."/>
            <person name="Brown C.T."/>
            <person name="Anantharaman K."/>
            <person name="Sharon I."/>
            <person name="Hug L.A."/>
            <person name="Burstein D."/>
            <person name="Emerson J.B."/>
            <person name="Thomas B.C."/>
            <person name="Banfield J.F."/>
        </authorList>
    </citation>
    <scope>NUCLEOTIDE SEQUENCE [LARGE SCALE GENOMIC DNA]</scope>
    <source>
        <strain evidence="1">CG2_30_33_16</strain>
    </source>
</reference>
<name>A0A1J5HPT1_9BACT</name>
<evidence type="ECO:0000313" key="2">
    <source>
        <dbReference type="Proteomes" id="UP000183758"/>
    </source>
</evidence>
<sequence length="182" mass="20953">MGEIKDHRDLQMTLGLQLLQPSTTQEGVFRVDPCLRALWDWANRKIRLSDFPNSLFVSSKTDSVFHFNRGVWNKQMEIDSYLEWLRQQNNGPLFSAVAIAQICEPGARPLTLSDVQTLVSKHMLPGAYLLLCDNFLNDDVLRHKRLTRMRSDLHLRDVIFDDNLPPPYCGYMGKKYGTLSVV</sequence>
<protein>
    <submittedName>
        <fullName evidence="1">Uncharacterized protein</fullName>
    </submittedName>
</protein>
<comment type="caution">
    <text evidence="1">The sequence shown here is derived from an EMBL/GenBank/DDBJ whole genome shotgun (WGS) entry which is preliminary data.</text>
</comment>
<dbReference type="AlphaFoldDB" id="A0A1J5HPT1"/>
<evidence type="ECO:0000313" key="1">
    <source>
        <dbReference type="EMBL" id="OIP82879.1"/>
    </source>
</evidence>